<name>S2L3Y5_LITA3</name>
<proteinExistence type="predicted"/>
<evidence type="ECO:0000313" key="1">
    <source>
        <dbReference type="EMBL" id="EPC02424.1"/>
    </source>
</evidence>
<sequence>MPKLLTPEQAREALNEKGMSIAEFSRIHGLNRQMVSDLLAGRKKGLRGEAHRAAVLLGIKKGVIIDHTKATRPKPHS</sequence>
<dbReference type="EMBL" id="ASTJ01000024">
    <property type="protein sequence ID" value="EPC02424.1"/>
    <property type="molecule type" value="Genomic_DNA"/>
</dbReference>
<evidence type="ECO:0000313" key="2">
    <source>
        <dbReference type="Proteomes" id="UP000014463"/>
    </source>
</evidence>
<dbReference type="InterPro" id="IPR010982">
    <property type="entry name" value="Lambda_DNA-bd_dom_sf"/>
</dbReference>
<dbReference type="GO" id="GO:0003677">
    <property type="term" value="F:DNA binding"/>
    <property type="evidence" value="ECO:0007669"/>
    <property type="project" value="InterPro"/>
</dbReference>
<organism evidence="1 2">
    <name type="scientific">Litchfieldella anticariensis (strain DSM 16096 / CECT 5854 / CIP 108499 / LMG 22089 / FP35)</name>
    <name type="common">Halomonas anticariensis</name>
    <dbReference type="NCBI Taxonomy" id="1121939"/>
    <lineage>
        <taxon>Bacteria</taxon>
        <taxon>Pseudomonadati</taxon>
        <taxon>Pseudomonadota</taxon>
        <taxon>Gammaproteobacteria</taxon>
        <taxon>Oceanospirillales</taxon>
        <taxon>Halomonadaceae</taxon>
        <taxon>Litchfieldella</taxon>
    </lineage>
</organism>
<gene>
    <name evidence="1" type="ORF">L861_09035</name>
</gene>
<evidence type="ECO:0008006" key="3">
    <source>
        <dbReference type="Google" id="ProtNLM"/>
    </source>
</evidence>
<comment type="caution">
    <text evidence="1">The sequence shown here is derived from an EMBL/GenBank/DDBJ whole genome shotgun (WGS) entry which is preliminary data.</text>
</comment>
<dbReference type="STRING" id="1121939.L861_09035"/>
<dbReference type="OrthoDB" id="5679056at2"/>
<reference evidence="1 2" key="1">
    <citation type="journal article" date="2013" name="Genome Announc.">
        <title>Draft genome sequence of the moderately halophilic gammaproteobacterium Halomonas anticariensis FP35.</title>
        <authorList>
            <person name="Tahrioui A."/>
            <person name="Quesada E."/>
            <person name="Llamas I."/>
        </authorList>
    </citation>
    <scope>NUCLEOTIDE SEQUENCE [LARGE SCALE GENOMIC DNA]</scope>
    <source>
        <strain evidence="2">DSM 16096 / CECT 5854 / LMG 22089 / FP35</strain>
    </source>
</reference>
<dbReference type="InterPro" id="IPR026365">
    <property type="entry name" value="BcepMu_gp16"/>
</dbReference>
<dbReference type="AlphaFoldDB" id="S2L3Y5"/>
<dbReference type="PATRIC" id="fig|1121939.11.peg.1914"/>
<dbReference type="Proteomes" id="UP000014463">
    <property type="component" value="Unassembled WGS sequence"/>
</dbReference>
<dbReference type="eggNOG" id="ENOG5033A7T">
    <property type="taxonomic scope" value="Bacteria"/>
</dbReference>
<protein>
    <recommendedName>
        <fullName evidence="3">DNA-binding protein</fullName>
    </recommendedName>
</protein>
<dbReference type="RefSeq" id="WP_016416419.1">
    <property type="nucleotide sequence ID" value="NZ_AUAB01000002.1"/>
</dbReference>
<accession>S2L3Y5</accession>
<dbReference type="NCBIfam" id="TIGR04111">
    <property type="entry name" value="BcepMu_gp16"/>
    <property type="match status" value="1"/>
</dbReference>
<keyword evidence="2" id="KW-1185">Reference proteome</keyword>
<dbReference type="SUPFAM" id="SSF47413">
    <property type="entry name" value="lambda repressor-like DNA-binding domains"/>
    <property type="match status" value="1"/>
</dbReference>